<evidence type="ECO:0000313" key="7">
    <source>
        <dbReference type="Proteomes" id="UP001141183"/>
    </source>
</evidence>
<keyword evidence="2" id="KW-0805">Transcription regulation</keyword>
<evidence type="ECO:0000256" key="3">
    <source>
        <dbReference type="ARBA" id="ARBA00023125"/>
    </source>
</evidence>
<comment type="caution">
    <text evidence="6">The sequence shown here is derived from an EMBL/GenBank/DDBJ whole genome shotgun (WGS) entry which is preliminary data.</text>
</comment>
<dbReference type="Pfam" id="PF00126">
    <property type="entry name" value="HTH_1"/>
    <property type="match status" value="1"/>
</dbReference>
<feature type="domain" description="HTH lysR-type" evidence="5">
    <location>
        <begin position="1"/>
        <end position="58"/>
    </location>
</feature>
<name>A0A9X3XNE5_9CLOT</name>
<dbReference type="Gene3D" id="1.10.10.10">
    <property type="entry name" value="Winged helix-like DNA-binding domain superfamily/Winged helix DNA-binding domain"/>
    <property type="match status" value="1"/>
</dbReference>
<dbReference type="InterPro" id="IPR005119">
    <property type="entry name" value="LysR_subst-bd"/>
</dbReference>
<dbReference type="PROSITE" id="PS50931">
    <property type="entry name" value="HTH_LYSR"/>
    <property type="match status" value="1"/>
</dbReference>
<keyword evidence="4" id="KW-0804">Transcription</keyword>
<keyword evidence="3" id="KW-0238">DNA-binding</keyword>
<dbReference type="PRINTS" id="PR00039">
    <property type="entry name" value="HTHLYSR"/>
</dbReference>
<accession>A0A9X3XNE5</accession>
<dbReference type="SUPFAM" id="SSF46785">
    <property type="entry name" value="Winged helix' DNA-binding domain"/>
    <property type="match status" value="1"/>
</dbReference>
<dbReference type="PANTHER" id="PTHR30126:SF64">
    <property type="entry name" value="HTH-TYPE TRANSCRIPTIONAL REGULATOR CITR"/>
    <property type="match status" value="1"/>
</dbReference>
<dbReference type="InterPro" id="IPR000847">
    <property type="entry name" value="LysR_HTH_N"/>
</dbReference>
<dbReference type="SUPFAM" id="SSF53850">
    <property type="entry name" value="Periplasmic binding protein-like II"/>
    <property type="match status" value="1"/>
</dbReference>
<dbReference type="GO" id="GO:0000976">
    <property type="term" value="F:transcription cis-regulatory region binding"/>
    <property type="evidence" value="ECO:0007669"/>
    <property type="project" value="TreeGrafter"/>
</dbReference>
<dbReference type="Gene3D" id="3.40.190.290">
    <property type="match status" value="1"/>
</dbReference>
<evidence type="ECO:0000256" key="2">
    <source>
        <dbReference type="ARBA" id="ARBA00023015"/>
    </source>
</evidence>
<organism evidence="6 7">
    <name type="scientific">Clostridium tertium</name>
    <dbReference type="NCBI Taxonomy" id="1559"/>
    <lineage>
        <taxon>Bacteria</taxon>
        <taxon>Bacillati</taxon>
        <taxon>Bacillota</taxon>
        <taxon>Clostridia</taxon>
        <taxon>Eubacteriales</taxon>
        <taxon>Clostridiaceae</taxon>
        <taxon>Clostridium</taxon>
    </lineage>
</organism>
<evidence type="ECO:0000256" key="1">
    <source>
        <dbReference type="ARBA" id="ARBA00009437"/>
    </source>
</evidence>
<dbReference type="EMBL" id="JAMRYU010000026">
    <property type="protein sequence ID" value="MDC4242218.1"/>
    <property type="molecule type" value="Genomic_DNA"/>
</dbReference>
<dbReference type="GO" id="GO:0003700">
    <property type="term" value="F:DNA-binding transcription factor activity"/>
    <property type="evidence" value="ECO:0007669"/>
    <property type="project" value="InterPro"/>
</dbReference>
<dbReference type="Proteomes" id="UP001141183">
    <property type="component" value="Unassembled WGS sequence"/>
</dbReference>
<dbReference type="RefSeq" id="WP_008676537.1">
    <property type="nucleotide sequence ID" value="NZ_BAAACM010000018.1"/>
</dbReference>
<dbReference type="InterPro" id="IPR036390">
    <property type="entry name" value="WH_DNA-bd_sf"/>
</dbReference>
<keyword evidence="7" id="KW-1185">Reference proteome</keyword>
<comment type="similarity">
    <text evidence="1">Belongs to the LysR transcriptional regulatory family.</text>
</comment>
<evidence type="ECO:0000259" key="5">
    <source>
        <dbReference type="PROSITE" id="PS50931"/>
    </source>
</evidence>
<evidence type="ECO:0000313" key="6">
    <source>
        <dbReference type="EMBL" id="MDC4242218.1"/>
    </source>
</evidence>
<dbReference type="Pfam" id="PF03466">
    <property type="entry name" value="LysR_substrate"/>
    <property type="match status" value="1"/>
</dbReference>
<dbReference type="PANTHER" id="PTHR30126">
    <property type="entry name" value="HTH-TYPE TRANSCRIPTIONAL REGULATOR"/>
    <property type="match status" value="1"/>
</dbReference>
<gene>
    <name evidence="6" type="ORF">NE398_18975</name>
</gene>
<dbReference type="GeneID" id="93044477"/>
<dbReference type="InterPro" id="IPR036388">
    <property type="entry name" value="WH-like_DNA-bd_sf"/>
</dbReference>
<protein>
    <submittedName>
        <fullName evidence="6">LysR family transcriptional regulator</fullName>
    </submittedName>
</protein>
<dbReference type="FunFam" id="1.10.10.10:FF:000001">
    <property type="entry name" value="LysR family transcriptional regulator"/>
    <property type="match status" value="1"/>
</dbReference>
<reference evidence="6" key="1">
    <citation type="submission" date="2022-05" db="EMBL/GenBank/DDBJ databases">
        <title>Draft genome sequence of Clostridium tertium strain CP3 isolated from Peru.</title>
        <authorList>
            <person name="Hurtado R."/>
            <person name="Lima L."/>
            <person name="Sousa T."/>
            <person name="Jaiswal A.K."/>
            <person name="Tiwari S."/>
            <person name="Maturrano L."/>
            <person name="Brenig B."/>
            <person name="Azevedo V."/>
        </authorList>
    </citation>
    <scope>NUCLEOTIDE SEQUENCE</scope>
    <source>
        <strain evidence="6">CP3</strain>
    </source>
</reference>
<dbReference type="AlphaFoldDB" id="A0A9X3XNE5"/>
<proteinExistence type="inferred from homology"/>
<sequence>MHIDSLNYFFQVANSKSISTVAKNAHISQSALSQQILKLENKLNVKLLNRSNKGVSLTPEGEILFKYCESILSAYNKMQEELLNSVNKKKYISIEAVESISLTILPVIVSKLKKVYNSYTINLNTIECCTNTNLINNICDIYICYRKPEDHEGIITKEIGLDEIVLISDVNFPINSIKKDQLFDLPIIFPSDKTCLKKSLCLALNCDEKKLDNLNILYSTNSYFAALNGVLSSKAVTFVPMSIYNNYCSTTNIKRIRIEDFSLSLPIYINYLNSFYKINTEFVKSLKNILKGYLI</sequence>
<evidence type="ECO:0000256" key="4">
    <source>
        <dbReference type="ARBA" id="ARBA00023163"/>
    </source>
</evidence>